<gene>
    <name evidence="1" type="ORF">OD355_05145</name>
</gene>
<accession>A0AAE3IP48</accession>
<comment type="caution">
    <text evidence="1">The sequence shown here is derived from an EMBL/GenBank/DDBJ whole genome shotgun (WGS) entry which is preliminary data.</text>
</comment>
<evidence type="ECO:0000313" key="2">
    <source>
        <dbReference type="Proteomes" id="UP001209317"/>
    </source>
</evidence>
<sequence length="66" mass="7707">MGLPFQAKRCIHRHTWLATALSWPEPIAFATWVLLDKDYQVLFHYNGVLTPAQLNKLMKIIDEINK</sequence>
<reference evidence="1" key="1">
    <citation type="submission" date="2022-10" db="EMBL/GenBank/DDBJ databases">
        <authorList>
            <person name="Kim H.S."/>
            <person name="Kim J.-S."/>
            <person name="Suh M.K."/>
            <person name="Eom M.K."/>
            <person name="Lee J.-S."/>
        </authorList>
    </citation>
    <scope>NUCLEOTIDE SEQUENCE</scope>
    <source>
        <strain evidence="1">LIP-5</strain>
    </source>
</reference>
<proteinExistence type="predicted"/>
<dbReference type="AlphaFoldDB" id="A0AAE3IP48"/>
<name>A0AAE3IP48_9BACT</name>
<evidence type="ECO:0000313" key="1">
    <source>
        <dbReference type="EMBL" id="MCU7693901.1"/>
    </source>
</evidence>
<dbReference type="RefSeq" id="WP_263037389.1">
    <property type="nucleotide sequence ID" value="NZ_JAOTPL010000005.1"/>
</dbReference>
<dbReference type="EMBL" id="JAOTPL010000005">
    <property type="protein sequence ID" value="MCU7693901.1"/>
    <property type="molecule type" value="Genomic_DNA"/>
</dbReference>
<protein>
    <submittedName>
        <fullName evidence="1">Uncharacterized protein</fullName>
    </submittedName>
</protein>
<keyword evidence="2" id="KW-1185">Reference proteome</keyword>
<dbReference type="Proteomes" id="UP001209317">
    <property type="component" value="Unassembled WGS sequence"/>
</dbReference>
<organism evidence="1 2">
    <name type="scientific">Haoranjiania flava</name>
    <dbReference type="NCBI Taxonomy" id="1856322"/>
    <lineage>
        <taxon>Bacteria</taxon>
        <taxon>Pseudomonadati</taxon>
        <taxon>Bacteroidota</taxon>
        <taxon>Chitinophagia</taxon>
        <taxon>Chitinophagales</taxon>
        <taxon>Chitinophagaceae</taxon>
        <taxon>Haoranjiania</taxon>
    </lineage>
</organism>